<keyword evidence="4" id="KW-1185">Reference proteome</keyword>
<dbReference type="CDD" id="cd07012">
    <property type="entry name" value="PBP2_Bug_TTT"/>
    <property type="match status" value="1"/>
</dbReference>
<dbReference type="SUPFAM" id="SSF53850">
    <property type="entry name" value="Periplasmic binding protein-like II"/>
    <property type="match status" value="1"/>
</dbReference>
<dbReference type="OrthoDB" id="9780943at2"/>
<dbReference type="EMBL" id="FNGH01000003">
    <property type="protein sequence ID" value="SDL17959.1"/>
    <property type="molecule type" value="Genomic_DNA"/>
</dbReference>
<sequence length="325" mass="34605">MKMQKNVVTLAALMTFAASASVVQADNGLEGYPEKTLNYIVAFGPGGGNNLMSRTLVDIINQYDLYPGQDIVVENRAGGSGAIGFGHVSRQEGNPYFATSTSGNFISTPLISSTDWDYSDFTPIGLLASDAMFLVVSTDSDYQTVDDFVEAATSGRILVGGTGAAGPSRVVASLFAEEAGIEFEYLPAGTGGEMVTALTSGSVHAIVANPSEVSGQMEAGNFRALAYSDQERSSVYPDIPTFSELGYDFTFSLPRGVVMPANLPDGVQAWWVDALQQAVETPEWNAYLETNSLSGNYIWGDEFGSYLESTSDVYEGILREIGAIN</sequence>
<dbReference type="PANTHER" id="PTHR42928">
    <property type="entry name" value="TRICARBOXYLATE-BINDING PROTEIN"/>
    <property type="match status" value="1"/>
</dbReference>
<dbReference type="Proteomes" id="UP000199107">
    <property type="component" value="Unassembled WGS sequence"/>
</dbReference>
<dbReference type="AlphaFoldDB" id="A0A1G9HYB6"/>
<protein>
    <submittedName>
        <fullName evidence="3">Tripartite-type tricarboxylate transporter, receptor component TctC</fullName>
    </submittedName>
</protein>
<comment type="similarity">
    <text evidence="1">Belongs to the UPF0065 (bug) family.</text>
</comment>
<evidence type="ECO:0000313" key="3">
    <source>
        <dbReference type="EMBL" id="SDL17959.1"/>
    </source>
</evidence>
<dbReference type="STRING" id="48727.SAMN05192555_10312"/>
<feature type="chain" id="PRO_5011506939" evidence="2">
    <location>
        <begin position="26"/>
        <end position="325"/>
    </location>
</feature>
<dbReference type="PIRSF" id="PIRSF017082">
    <property type="entry name" value="YflP"/>
    <property type="match status" value="1"/>
</dbReference>
<keyword evidence="3" id="KW-0675">Receptor</keyword>
<evidence type="ECO:0000256" key="1">
    <source>
        <dbReference type="ARBA" id="ARBA00006987"/>
    </source>
</evidence>
<dbReference type="Pfam" id="PF03401">
    <property type="entry name" value="TctC"/>
    <property type="match status" value="1"/>
</dbReference>
<gene>
    <name evidence="3" type="ORF">SAMN05192555_10312</name>
</gene>
<accession>A0A1G9HYB6</accession>
<dbReference type="RefSeq" id="WP_089657307.1">
    <property type="nucleotide sequence ID" value="NZ_FNGH01000003.1"/>
</dbReference>
<name>A0A1G9HYB6_9GAMM</name>
<dbReference type="Gene3D" id="3.40.190.150">
    <property type="entry name" value="Bordetella uptake gene, domain 1"/>
    <property type="match status" value="1"/>
</dbReference>
<dbReference type="PANTHER" id="PTHR42928:SF3">
    <property type="entry name" value="UPF0065 PROTEIN YFLP"/>
    <property type="match status" value="1"/>
</dbReference>
<proteinExistence type="inferred from homology"/>
<reference evidence="4" key="1">
    <citation type="submission" date="2016-10" db="EMBL/GenBank/DDBJ databases">
        <authorList>
            <person name="Varghese N."/>
            <person name="Submissions S."/>
        </authorList>
    </citation>
    <scope>NUCLEOTIDE SEQUENCE [LARGE SCALE GENOMIC DNA]</scope>
    <source>
        <strain evidence="4">AAP</strain>
    </source>
</reference>
<feature type="signal peptide" evidence="2">
    <location>
        <begin position="1"/>
        <end position="25"/>
    </location>
</feature>
<organism evidence="3 4">
    <name type="scientific">Franzmannia pantelleriensis</name>
    <dbReference type="NCBI Taxonomy" id="48727"/>
    <lineage>
        <taxon>Bacteria</taxon>
        <taxon>Pseudomonadati</taxon>
        <taxon>Pseudomonadota</taxon>
        <taxon>Gammaproteobacteria</taxon>
        <taxon>Oceanospirillales</taxon>
        <taxon>Halomonadaceae</taxon>
        <taxon>Franzmannia</taxon>
    </lineage>
</organism>
<dbReference type="InterPro" id="IPR005064">
    <property type="entry name" value="BUG"/>
</dbReference>
<evidence type="ECO:0000313" key="4">
    <source>
        <dbReference type="Proteomes" id="UP000199107"/>
    </source>
</evidence>
<evidence type="ECO:0000256" key="2">
    <source>
        <dbReference type="SAM" id="SignalP"/>
    </source>
</evidence>
<keyword evidence="2" id="KW-0732">Signal</keyword>
<dbReference type="InterPro" id="IPR042100">
    <property type="entry name" value="Bug_dom1"/>
</dbReference>
<dbReference type="Gene3D" id="3.40.190.10">
    <property type="entry name" value="Periplasmic binding protein-like II"/>
    <property type="match status" value="1"/>
</dbReference>